<evidence type="ECO:0000256" key="1">
    <source>
        <dbReference type="SAM" id="Phobius"/>
    </source>
</evidence>
<keyword evidence="3" id="KW-1185">Reference proteome</keyword>
<sequence length="135" mass="14308">MSTPIATGPGRVLVAVYGLFALAATARGVSQLIREFDAAPLAYSLSAFAGVVYIVATLALAKDWRPVAWAAVGVELAGVLTVGLLTVIDAADFPDATVWSLFGRDYGFVPLILPFLGLAWLWRTGRSREQVPATD</sequence>
<reference evidence="2 3" key="1">
    <citation type="submission" date="2020-04" db="EMBL/GenBank/DDBJ databases">
        <title>MicrobeNet Type strains.</title>
        <authorList>
            <person name="Nicholson A.C."/>
        </authorList>
    </citation>
    <scope>NUCLEOTIDE SEQUENCE [LARGE SCALE GENOMIC DNA]</scope>
    <source>
        <strain evidence="2 3">ATCC BAA-788</strain>
    </source>
</reference>
<accession>A0A7X6QZM7</accession>
<dbReference type="RefSeq" id="WP_168630384.1">
    <property type="nucleotide sequence ID" value="NZ_BONL01000018.1"/>
</dbReference>
<keyword evidence="1" id="KW-0812">Transmembrane</keyword>
<evidence type="ECO:0008006" key="4">
    <source>
        <dbReference type="Google" id="ProtNLM"/>
    </source>
</evidence>
<comment type="caution">
    <text evidence="2">The sequence shown here is derived from an EMBL/GenBank/DDBJ whole genome shotgun (WGS) entry which is preliminary data.</text>
</comment>
<protein>
    <recommendedName>
        <fullName evidence="4">Integral membrane protein</fullName>
    </recommendedName>
</protein>
<feature type="transmembrane region" description="Helical" evidence="1">
    <location>
        <begin position="67"/>
        <end position="86"/>
    </location>
</feature>
<keyword evidence="1" id="KW-0472">Membrane</keyword>
<proteinExistence type="predicted"/>
<feature type="transmembrane region" description="Helical" evidence="1">
    <location>
        <begin position="38"/>
        <end position="60"/>
    </location>
</feature>
<keyword evidence="1" id="KW-1133">Transmembrane helix</keyword>
<dbReference type="AlphaFoldDB" id="A0A7X6QZM7"/>
<organism evidence="2 3">
    <name type="scientific">Cellulomonas denverensis</name>
    <dbReference type="NCBI Taxonomy" id="264297"/>
    <lineage>
        <taxon>Bacteria</taxon>
        <taxon>Bacillati</taxon>
        <taxon>Actinomycetota</taxon>
        <taxon>Actinomycetes</taxon>
        <taxon>Micrococcales</taxon>
        <taxon>Cellulomonadaceae</taxon>
        <taxon>Cellulomonas</taxon>
    </lineage>
</organism>
<gene>
    <name evidence="2" type="ORF">HGA03_11295</name>
</gene>
<evidence type="ECO:0000313" key="3">
    <source>
        <dbReference type="Proteomes" id="UP000581206"/>
    </source>
</evidence>
<dbReference type="Proteomes" id="UP000581206">
    <property type="component" value="Unassembled WGS sequence"/>
</dbReference>
<name>A0A7X6QZM7_9CELL</name>
<evidence type="ECO:0000313" key="2">
    <source>
        <dbReference type="EMBL" id="NKY23246.1"/>
    </source>
</evidence>
<feature type="transmembrane region" description="Helical" evidence="1">
    <location>
        <begin position="106"/>
        <end position="122"/>
    </location>
</feature>
<dbReference type="EMBL" id="JAAXOX010000005">
    <property type="protein sequence ID" value="NKY23246.1"/>
    <property type="molecule type" value="Genomic_DNA"/>
</dbReference>